<feature type="region of interest" description="Disordered" evidence="1">
    <location>
        <begin position="56"/>
        <end position="148"/>
    </location>
</feature>
<feature type="compositionally biased region" description="Basic and acidic residues" evidence="1">
    <location>
        <begin position="7"/>
        <end position="17"/>
    </location>
</feature>
<dbReference type="AlphaFoldDB" id="A0A1Y2J2G7"/>
<feature type="region of interest" description="Disordered" evidence="1">
    <location>
        <begin position="1"/>
        <end position="40"/>
    </location>
</feature>
<evidence type="ECO:0000256" key="1">
    <source>
        <dbReference type="SAM" id="MobiDB-lite"/>
    </source>
</evidence>
<evidence type="ECO:0000313" key="3">
    <source>
        <dbReference type="Proteomes" id="UP000193067"/>
    </source>
</evidence>
<protein>
    <submittedName>
        <fullName evidence="2">Uncharacterized protein</fullName>
    </submittedName>
</protein>
<dbReference type="Proteomes" id="UP000193067">
    <property type="component" value="Unassembled WGS sequence"/>
</dbReference>
<feature type="compositionally biased region" description="Polar residues" evidence="1">
    <location>
        <begin position="64"/>
        <end position="73"/>
    </location>
</feature>
<feature type="region of interest" description="Disordered" evidence="1">
    <location>
        <begin position="325"/>
        <end position="411"/>
    </location>
</feature>
<evidence type="ECO:0000313" key="2">
    <source>
        <dbReference type="EMBL" id="OSD07576.1"/>
    </source>
</evidence>
<feature type="compositionally biased region" description="Polar residues" evidence="1">
    <location>
        <begin position="20"/>
        <end position="30"/>
    </location>
</feature>
<dbReference type="EMBL" id="KZ084088">
    <property type="protein sequence ID" value="OSD07576.1"/>
    <property type="molecule type" value="Genomic_DNA"/>
</dbReference>
<reference evidence="2 3" key="1">
    <citation type="journal article" date="2015" name="Biotechnol. Biofuels">
        <title>Enhanced degradation of softwood versus hardwood by the white-rot fungus Pycnoporus coccineus.</title>
        <authorList>
            <person name="Couturier M."/>
            <person name="Navarro D."/>
            <person name="Chevret D."/>
            <person name="Henrissat B."/>
            <person name="Piumi F."/>
            <person name="Ruiz-Duenas F.J."/>
            <person name="Martinez A.T."/>
            <person name="Grigoriev I.V."/>
            <person name="Riley R."/>
            <person name="Lipzen A."/>
            <person name="Berrin J.G."/>
            <person name="Master E.R."/>
            <person name="Rosso M.N."/>
        </authorList>
    </citation>
    <scope>NUCLEOTIDE SEQUENCE [LARGE SCALE GENOMIC DNA]</scope>
    <source>
        <strain evidence="2 3">BRFM310</strain>
    </source>
</reference>
<proteinExistence type="predicted"/>
<keyword evidence="3" id="KW-1185">Reference proteome</keyword>
<sequence>MANPPPVDERPSKRPHLEATTATLDPSPNASMDLAGNFGTDAGVYVRTNNLSKEIAGNAAGRSVNASAESNPEISREKSASALADERADSDKRTHGDTARRHGKEVARDVPAASGRADVAPGTTNDTRAPGRSAPKQGLSNGQGVDQRGVYGTVDVGMIVHTDHDTNPASNADADLRANVYLHRAVTGNAEVYPDHLTGREAMESREHSQPQPSSSNQQPVTSQHAPNRANETESAMQVDPMSIRQDQIDGNTYRSENVHHSAHQPPLNPPPQYYAQYQPGGWPGQVAPYPYAPAFAPNIHHHPGMHQGQFAGYAMPNLYAGHPPPAANYQQPPGFPPAGQPMHGIPPPSPSPYTAPLPPPGYQVAPGQALGFHPNAPIHPMQSIPPMLDDRQRNDPNKSFEGDRGGPSRT</sequence>
<feature type="region of interest" description="Disordered" evidence="1">
    <location>
        <begin position="202"/>
        <end position="242"/>
    </location>
</feature>
<accession>A0A1Y2J2G7</accession>
<feature type="compositionally biased region" description="Basic and acidic residues" evidence="1">
    <location>
        <begin position="389"/>
        <end position="411"/>
    </location>
</feature>
<feature type="compositionally biased region" description="Basic and acidic residues" evidence="1">
    <location>
        <begin position="74"/>
        <end position="108"/>
    </location>
</feature>
<name>A0A1Y2J2G7_TRAC3</name>
<dbReference type="OrthoDB" id="2800032at2759"/>
<feature type="compositionally biased region" description="Pro residues" evidence="1">
    <location>
        <begin position="334"/>
        <end position="362"/>
    </location>
</feature>
<organism evidence="2 3">
    <name type="scientific">Trametes coccinea (strain BRFM310)</name>
    <name type="common">Pycnoporus coccineus</name>
    <dbReference type="NCBI Taxonomy" id="1353009"/>
    <lineage>
        <taxon>Eukaryota</taxon>
        <taxon>Fungi</taxon>
        <taxon>Dikarya</taxon>
        <taxon>Basidiomycota</taxon>
        <taxon>Agaricomycotina</taxon>
        <taxon>Agaricomycetes</taxon>
        <taxon>Polyporales</taxon>
        <taxon>Polyporaceae</taxon>
        <taxon>Trametes</taxon>
    </lineage>
</organism>
<gene>
    <name evidence="2" type="ORF">PYCCODRAFT_1430827</name>
</gene>
<feature type="compositionally biased region" description="Low complexity" evidence="1">
    <location>
        <begin position="210"/>
        <end position="224"/>
    </location>
</feature>
<feature type="region of interest" description="Disordered" evidence="1">
    <location>
        <begin position="256"/>
        <end position="275"/>
    </location>
</feature>